<gene>
    <name evidence="1" type="ORF">GJ688_18000</name>
</gene>
<name>A0A6I3SRZ4_HELMO</name>
<dbReference type="EMBL" id="WNKU01000038">
    <property type="protein sequence ID" value="MTV50827.1"/>
    <property type="molecule type" value="Genomic_DNA"/>
</dbReference>
<evidence type="ECO:0000313" key="2">
    <source>
        <dbReference type="Proteomes" id="UP000430670"/>
    </source>
</evidence>
<dbReference type="Proteomes" id="UP000430670">
    <property type="component" value="Unassembled WGS sequence"/>
</dbReference>
<reference evidence="1 2" key="1">
    <citation type="submission" date="2019-11" db="EMBL/GenBank/DDBJ databases">
        <title>Whole-genome sequence of a the green, strictly anaerobic photosynthetic bacterium Heliobacillus mobilis DSM 6151.</title>
        <authorList>
            <person name="Kyndt J.A."/>
            <person name="Meyer T.E."/>
        </authorList>
    </citation>
    <scope>NUCLEOTIDE SEQUENCE [LARGE SCALE GENOMIC DNA]</scope>
    <source>
        <strain evidence="1 2">DSM 6151</strain>
    </source>
</reference>
<proteinExistence type="predicted"/>
<organism evidence="1 2">
    <name type="scientific">Heliobacterium mobile</name>
    <name type="common">Heliobacillus mobilis</name>
    <dbReference type="NCBI Taxonomy" id="28064"/>
    <lineage>
        <taxon>Bacteria</taxon>
        <taxon>Bacillati</taxon>
        <taxon>Bacillota</taxon>
        <taxon>Clostridia</taxon>
        <taxon>Eubacteriales</taxon>
        <taxon>Heliobacteriaceae</taxon>
        <taxon>Heliobacterium</taxon>
    </lineage>
</organism>
<accession>A0A6I3SRZ4</accession>
<sequence length="52" mass="5717">MAIIGTASSSKIEYGKRCFTVRLWVRAGLVSTMTADSDPPEEYDGNVTCKLF</sequence>
<protein>
    <submittedName>
        <fullName evidence="1">Uncharacterized protein</fullName>
    </submittedName>
</protein>
<dbReference type="AlphaFoldDB" id="A0A6I3SRZ4"/>
<comment type="caution">
    <text evidence="1">The sequence shown here is derived from an EMBL/GenBank/DDBJ whole genome shotgun (WGS) entry which is preliminary data.</text>
</comment>
<keyword evidence="2" id="KW-1185">Reference proteome</keyword>
<evidence type="ECO:0000313" key="1">
    <source>
        <dbReference type="EMBL" id="MTV50827.1"/>
    </source>
</evidence>